<dbReference type="AlphaFoldDB" id="A0A8S9ZBZ0"/>
<feature type="non-terminal residue" evidence="2">
    <location>
        <position position="1"/>
    </location>
</feature>
<gene>
    <name evidence="2" type="ORF">Mgra_00009646</name>
</gene>
<dbReference type="Proteomes" id="UP000605970">
    <property type="component" value="Unassembled WGS sequence"/>
</dbReference>
<evidence type="ECO:0000313" key="2">
    <source>
        <dbReference type="EMBL" id="KAF7626944.1"/>
    </source>
</evidence>
<feature type="non-terminal residue" evidence="2">
    <location>
        <position position="110"/>
    </location>
</feature>
<organism evidence="2 3">
    <name type="scientific">Meloidogyne graminicola</name>
    <dbReference type="NCBI Taxonomy" id="189291"/>
    <lineage>
        <taxon>Eukaryota</taxon>
        <taxon>Metazoa</taxon>
        <taxon>Ecdysozoa</taxon>
        <taxon>Nematoda</taxon>
        <taxon>Chromadorea</taxon>
        <taxon>Rhabditida</taxon>
        <taxon>Tylenchina</taxon>
        <taxon>Tylenchomorpha</taxon>
        <taxon>Tylenchoidea</taxon>
        <taxon>Meloidogynidae</taxon>
        <taxon>Meloidogyninae</taxon>
        <taxon>Meloidogyne</taxon>
    </lineage>
</organism>
<proteinExistence type="predicted"/>
<keyword evidence="1" id="KW-0812">Transmembrane</keyword>
<keyword evidence="3" id="KW-1185">Reference proteome</keyword>
<comment type="caution">
    <text evidence="2">The sequence shown here is derived from an EMBL/GenBank/DDBJ whole genome shotgun (WGS) entry which is preliminary data.</text>
</comment>
<evidence type="ECO:0000256" key="1">
    <source>
        <dbReference type="SAM" id="Phobius"/>
    </source>
</evidence>
<evidence type="ECO:0000313" key="3">
    <source>
        <dbReference type="Proteomes" id="UP000605970"/>
    </source>
</evidence>
<accession>A0A8S9ZBZ0</accession>
<protein>
    <submittedName>
        <fullName evidence="2">Uncharacterized protein</fullName>
    </submittedName>
</protein>
<keyword evidence="1" id="KW-1133">Transmembrane helix</keyword>
<keyword evidence="1" id="KW-0472">Membrane</keyword>
<dbReference type="EMBL" id="JABEBT010000171">
    <property type="protein sequence ID" value="KAF7626944.1"/>
    <property type="molecule type" value="Genomic_DNA"/>
</dbReference>
<name>A0A8S9ZBZ0_9BILA</name>
<sequence length="110" mass="13309">KHPSQKEINLLFLYYLYAIVRTLISSFITNNTNYYMDLLNQQNMDISIEEYLRAYDWMEDCAFKLYSLNLQNRHIFNFLNENDLQNKFINGIYQTELMVVENYQVNCVIP</sequence>
<feature type="transmembrane region" description="Helical" evidence="1">
    <location>
        <begin position="12"/>
        <end position="29"/>
    </location>
</feature>
<reference evidence="2" key="1">
    <citation type="journal article" date="2020" name="Ecol. Evol.">
        <title>Genome structure and content of the rice root-knot nematode (Meloidogyne graminicola).</title>
        <authorList>
            <person name="Phan N.T."/>
            <person name="Danchin E.G.J."/>
            <person name="Klopp C."/>
            <person name="Perfus-Barbeoch L."/>
            <person name="Kozlowski D.K."/>
            <person name="Koutsovoulos G.D."/>
            <person name="Lopez-Roques C."/>
            <person name="Bouchez O."/>
            <person name="Zahm M."/>
            <person name="Besnard G."/>
            <person name="Bellafiore S."/>
        </authorList>
    </citation>
    <scope>NUCLEOTIDE SEQUENCE</scope>
    <source>
        <strain evidence="2">VN-18</strain>
    </source>
</reference>